<dbReference type="EC" id="3.5.1.28" evidence="4"/>
<comment type="caution">
    <text evidence="4">The sequence shown here is derived from an EMBL/GenBank/DDBJ whole genome shotgun (WGS) entry which is preliminary data.</text>
</comment>
<gene>
    <name evidence="4" type="primary">lytA_6</name>
    <name evidence="4" type="ORF">CLPUN_17200</name>
</gene>
<reference evidence="4 5" key="1">
    <citation type="submission" date="2016-05" db="EMBL/GenBank/DDBJ databases">
        <title>Microbial solvent formation.</title>
        <authorList>
            <person name="Poehlein A."/>
            <person name="Montoya Solano J.D."/>
            <person name="Flitsch S."/>
            <person name="Krabben P."/>
            <person name="Duerre P."/>
            <person name="Daniel R."/>
        </authorList>
    </citation>
    <scope>NUCLEOTIDE SEQUENCE [LARGE SCALE GENOMIC DNA]</scope>
    <source>
        <strain evidence="4 5">DSM 2619</strain>
    </source>
</reference>
<dbReference type="Pfam" id="PF01473">
    <property type="entry name" value="Choline_bind_1"/>
    <property type="match status" value="3"/>
</dbReference>
<feature type="repeat" description="Cell wall-binding" evidence="2">
    <location>
        <begin position="473"/>
        <end position="492"/>
    </location>
</feature>
<dbReference type="SUPFAM" id="SSF69360">
    <property type="entry name" value="Cell wall binding repeat"/>
    <property type="match status" value="1"/>
</dbReference>
<dbReference type="EMBL" id="LZZM01000113">
    <property type="protein sequence ID" value="OOM78993.1"/>
    <property type="molecule type" value="Genomic_DNA"/>
</dbReference>
<dbReference type="GO" id="GO:0008745">
    <property type="term" value="F:N-acetylmuramoyl-L-alanine amidase activity"/>
    <property type="evidence" value="ECO:0007669"/>
    <property type="project" value="UniProtKB-EC"/>
</dbReference>
<feature type="signal peptide" evidence="3">
    <location>
        <begin position="1"/>
        <end position="29"/>
    </location>
</feature>
<feature type="chain" id="PRO_5012707047" evidence="3">
    <location>
        <begin position="30"/>
        <end position="571"/>
    </location>
</feature>
<evidence type="ECO:0000256" key="1">
    <source>
        <dbReference type="ARBA" id="ARBA00022737"/>
    </source>
</evidence>
<keyword evidence="5" id="KW-1185">Reference proteome</keyword>
<keyword evidence="1" id="KW-0677">Repeat</keyword>
<dbReference type="InterPro" id="IPR018337">
    <property type="entry name" value="Cell_wall/Cho-bd_repeat"/>
</dbReference>
<dbReference type="PROSITE" id="PS51170">
    <property type="entry name" value="CW"/>
    <property type="match status" value="4"/>
</dbReference>
<accession>A0A1S8TMK1</accession>
<evidence type="ECO:0000313" key="5">
    <source>
        <dbReference type="Proteomes" id="UP000190890"/>
    </source>
</evidence>
<organism evidence="4 5">
    <name type="scientific">Clostridium puniceum</name>
    <dbReference type="NCBI Taxonomy" id="29367"/>
    <lineage>
        <taxon>Bacteria</taxon>
        <taxon>Bacillati</taxon>
        <taxon>Bacillota</taxon>
        <taxon>Clostridia</taxon>
        <taxon>Eubacteriales</taxon>
        <taxon>Clostridiaceae</taxon>
        <taxon>Clostridium</taxon>
    </lineage>
</organism>
<evidence type="ECO:0000256" key="3">
    <source>
        <dbReference type="SAM" id="SignalP"/>
    </source>
</evidence>
<keyword evidence="3" id="KW-0732">Signal</keyword>
<name>A0A1S8TMK1_9CLOT</name>
<dbReference type="Proteomes" id="UP000190890">
    <property type="component" value="Unassembled WGS sequence"/>
</dbReference>
<evidence type="ECO:0000313" key="4">
    <source>
        <dbReference type="EMBL" id="OOM78993.1"/>
    </source>
</evidence>
<dbReference type="Pfam" id="PF19127">
    <property type="entry name" value="Choline_bind_3"/>
    <property type="match status" value="1"/>
</dbReference>
<dbReference type="STRING" id="29367.CLPUN_17200"/>
<keyword evidence="4" id="KW-0378">Hydrolase</keyword>
<feature type="repeat" description="Cell wall-binding" evidence="2">
    <location>
        <begin position="533"/>
        <end position="552"/>
    </location>
</feature>
<dbReference type="RefSeq" id="WP_077846890.1">
    <property type="nucleotide sequence ID" value="NZ_LZZM01000113.1"/>
</dbReference>
<dbReference type="AlphaFoldDB" id="A0A1S8TMK1"/>
<sequence length="571" mass="62320">MIKRVSKATSLLLAAAAVISLVPATSANAATLLETKDGTIEQAIAFDGGYIFNGYKADTDETGVYYNNGTSDKLLEDIDSTDMSKYGTKYAKIEDSSDEYLVDLSTGKVLEDETTEDRIDTTKSKLKSTLSKTDRYGKVNSTNDITLDQISKGSFGEVWYSYVTTGASSTHSGYVNEAGKYIDTDVTANIYVSNGTRMVKVEEFGKTNKDFNITVDLVDAKTIAQDSEYIYRIVDVNVTNATTTSSATYLQKISKAQGTEEDDAYLPNTVASYEITSAFDSDDADDAATTLGDITNADFRVINGVIYVTKKNSDSTSVSVTTLKLKKDKVTLKDASTKLDAYLVEQDVNEDQDIMGENAVSIDVDGNTWALNKGKILKFDGTEFKAVYDCDRAMDTLEVYDADSLIAWEEGEDVYAVVDKDDTTIPETPVENKGWVQTAAGWTFYNASGSQIKGQWVNDGGVWYMIKADGIMATGWYNDNGTWYYLSGSGAMKTGWLNDNGTWYYLAGSGAMKTGWLNDNGTWYYLSGSGAMKTGWLNDNGTWYYLNGSGAMLANTVVDGYRLGASGAWAK</sequence>
<feature type="repeat" description="Cell wall-binding" evidence="2">
    <location>
        <begin position="493"/>
        <end position="512"/>
    </location>
</feature>
<evidence type="ECO:0000256" key="2">
    <source>
        <dbReference type="PROSITE-ProRule" id="PRU00591"/>
    </source>
</evidence>
<dbReference type="Gene3D" id="2.10.270.10">
    <property type="entry name" value="Cholin Binding"/>
    <property type="match status" value="1"/>
</dbReference>
<proteinExistence type="predicted"/>
<protein>
    <submittedName>
        <fullName evidence="4">Autolysin</fullName>
        <ecNumber evidence="4">3.5.1.28</ecNumber>
    </submittedName>
</protein>
<dbReference type="OrthoDB" id="1886246at2"/>
<feature type="repeat" description="Cell wall-binding" evidence="2">
    <location>
        <begin position="513"/>
        <end position="532"/>
    </location>
</feature>